<reference evidence="3" key="1">
    <citation type="submission" date="2024-07" db="EMBL/GenBank/DDBJ databases">
        <title>Two chromosome-level genome assemblies of Korean endemic species Abeliophyllum distichum and Forsythia ovata (Oleaceae).</title>
        <authorList>
            <person name="Jang H."/>
        </authorList>
    </citation>
    <scope>NUCLEOTIDE SEQUENCE [LARGE SCALE GENOMIC DNA]</scope>
</reference>
<dbReference type="AlphaFoldDB" id="A0ABD1RZC8"/>
<keyword evidence="3" id="KW-1185">Reference proteome</keyword>
<accession>A0ABD1RZC8</accession>
<feature type="region of interest" description="Disordered" evidence="1">
    <location>
        <begin position="45"/>
        <end position="70"/>
    </location>
</feature>
<gene>
    <name evidence="2" type="ORF">Fot_37569</name>
</gene>
<organism evidence="2 3">
    <name type="scientific">Forsythia ovata</name>
    <dbReference type="NCBI Taxonomy" id="205694"/>
    <lineage>
        <taxon>Eukaryota</taxon>
        <taxon>Viridiplantae</taxon>
        <taxon>Streptophyta</taxon>
        <taxon>Embryophyta</taxon>
        <taxon>Tracheophyta</taxon>
        <taxon>Spermatophyta</taxon>
        <taxon>Magnoliopsida</taxon>
        <taxon>eudicotyledons</taxon>
        <taxon>Gunneridae</taxon>
        <taxon>Pentapetalae</taxon>
        <taxon>asterids</taxon>
        <taxon>lamiids</taxon>
        <taxon>Lamiales</taxon>
        <taxon>Oleaceae</taxon>
        <taxon>Forsythieae</taxon>
        <taxon>Forsythia</taxon>
    </lineage>
</organism>
<evidence type="ECO:0000313" key="2">
    <source>
        <dbReference type="EMBL" id="KAL2493812.1"/>
    </source>
</evidence>
<proteinExistence type="predicted"/>
<comment type="caution">
    <text evidence="2">The sequence shown here is derived from an EMBL/GenBank/DDBJ whole genome shotgun (WGS) entry which is preliminary data.</text>
</comment>
<name>A0ABD1RZC8_9LAMI</name>
<dbReference type="Proteomes" id="UP001604277">
    <property type="component" value="Unassembled WGS sequence"/>
</dbReference>
<sequence length="146" mass="16550">MYINISFSKGFFSLPPSEQILPYLQIEPSYFSPLSSAGRYHHRPARNKGFTVQPSPSPSSILSSPSSKVGAHSEGQVKIYELLDPLELEKWQLQISNKIAMQTKEFGYDPKVNGILACQWNVQDLIYSFLCIDEDMKLYISKWNAG</sequence>
<evidence type="ECO:0000313" key="3">
    <source>
        <dbReference type="Proteomes" id="UP001604277"/>
    </source>
</evidence>
<evidence type="ECO:0000256" key="1">
    <source>
        <dbReference type="SAM" id="MobiDB-lite"/>
    </source>
</evidence>
<feature type="compositionally biased region" description="Low complexity" evidence="1">
    <location>
        <begin position="58"/>
        <end position="67"/>
    </location>
</feature>
<dbReference type="EMBL" id="JBFOLJ010000011">
    <property type="protein sequence ID" value="KAL2493812.1"/>
    <property type="molecule type" value="Genomic_DNA"/>
</dbReference>
<protein>
    <submittedName>
        <fullName evidence="2">Uncharacterized protein</fullName>
    </submittedName>
</protein>